<protein>
    <submittedName>
        <fullName evidence="1">ParH-like protein</fullName>
    </submittedName>
</protein>
<proteinExistence type="predicted"/>
<organism evidence="1 2">
    <name type="scientific">Streptomyces fildesensis</name>
    <dbReference type="NCBI Taxonomy" id="375757"/>
    <lineage>
        <taxon>Bacteria</taxon>
        <taxon>Bacillati</taxon>
        <taxon>Actinomycetota</taxon>
        <taxon>Actinomycetes</taxon>
        <taxon>Kitasatosporales</taxon>
        <taxon>Streptomycetaceae</taxon>
        <taxon>Streptomyces</taxon>
    </lineage>
</organism>
<comment type="caution">
    <text evidence="1">The sequence shown here is derived from an EMBL/GenBank/DDBJ whole genome shotgun (WGS) entry which is preliminary data.</text>
</comment>
<evidence type="ECO:0000313" key="1">
    <source>
        <dbReference type="EMBL" id="MFI9100609.1"/>
    </source>
</evidence>
<dbReference type="Proteomes" id="UP001614394">
    <property type="component" value="Unassembled WGS sequence"/>
</dbReference>
<name>A0ABW8C2F1_9ACTN</name>
<gene>
    <name evidence="1" type="ORF">ACIGXA_08780</name>
</gene>
<dbReference type="RefSeq" id="WP_399645992.1">
    <property type="nucleotide sequence ID" value="NZ_JBITYG010000002.1"/>
</dbReference>
<keyword evidence="2" id="KW-1185">Reference proteome</keyword>
<evidence type="ECO:0000313" key="2">
    <source>
        <dbReference type="Proteomes" id="UP001614394"/>
    </source>
</evidence>
<sequence>MLVTTDRADYIGYPTSTSALHQQHILLHEVGHLVCGHTGVAHLGSSASRVLLPHLSGELVRRVLGRSVYSDAQEQEAELIASLALHRPARKVRRSRDAWFPAEGSLDIAEAFARLGPIVGLAGAAPIRTTAVVGPLRTLPGRTFPGPGTVR</sequence>
<reference evidence="1 2" key="1">
    <citation type="submission" date="2024-10" db="EMBL/GenBank/DDBJ databases">
        <title>The Natural Products Discovery Center: Release of the First 8490 Sequenced Strains for Exploring Actinobacteria Biosynthetic Diversity.</title>
        <authorList>
            <person name="Kalkreuter E."/>
            <person name="Kautsar S.A."/>
            <person name="Yang D."/>
            <person name="Bader C.D."/>
            <person name="Teijaro C.N."/>
            <person name="Fluegel L."/>
            <person name="Davis C.M."/>
            <person name="Simpson J.R."/>
            <person name="Lauterbach L."/>
            <person name="Steele A.D."/>
            <person name="Gui C."/>
            <person name="Meng S."/>
            <person name="Li G."/>
            <person name="Viehrig K."/>
            <person name="Ye F."/>
            <person name="Su P."/>
            <person name="Kiefer A.F."/>
            <person name="Nichols A."/>
            <person name="Cepeda A.J."/>
            <person name="Yan W."/>
            <person name="Fan B."/>
            <person name="Jiang Y."/>
            <person name="Adhikari A."/>
            <person name="Zheng C.-J."/>
            <person name="Schuster L."/>
            <person name="Cowan T.M."/>
            <person name="Smanski M.J."/>
            <person name="Chevrette M.G."/>
            <person name="De Carvalho L.P.S."/>
            <person name="Shen B."/>
        </authorList>
    </citation>
    <scope>NUCLEOTIDE SEQUENCE [LARGE SCALE GENOMIC DNA]</scope>
    <source>
        <strain evidence="1 2">NPDC053399</strain>
    </source>
</reference>
<dbReference type="EMBL" id="JBITYG010000002">
    <property type="protein sequence ID" value="MFI9100609.1"/>
    <property type="molecule type" value="Genomic_DNA"/>
</dbReference>
<accession>A0ABW8C2F1</accession>